<accession>A0A8S3S5Z8</accession>
<comment type="caution">
    <text evidence="2">The sequence shown here is derived from an EMBL/GenBank/DDBJ whole genome shotgun (WGS) entry which is preliminary data.</text>
</comment>
<keyword evidence="1" id="KW-1133">Transmembrane helix</keyword>
<name>A0A8S3S5Z8_MYTED</name>
<evidence type="ECO:0000313" key="2">
    <source>
        <dbReference type="EMBL" id="CAG2217268.1"/>
    </source>
</evidence>
<protein>
    <submittedName>
        <fullName evidence="2">Uncharacterized protein</fullName>
    </submittedName>
</protein>
<organism evidence="2 3">
    <name type="scientific">Mytilus edulis</name>
    <name type="common">Blue mussel</name>
    <dbReference type="NCBI Taxonomy" id="6550"/>
    <lineage>
        <taxon>Eukaryota</taxon>
        <taxon>Metazoa</taxon>
        <taxon>Spiralia</taxon>
        <taxon>Lophotrochozoa</taxon>
        <taxon>Mollusca</taxon>
        <taxon>Bivalvia</taxon>
        <taxon>Autobranchia</taxon>
        <taxon>Pteriomorphia</taxon>
        <taxon>Mytilida</taxon>
        <taxon>Mytiloidea</taxon>
        <taxon>Mytilidae</taxon>
        <taxon>Mytilinae</taxon>
        <taxon>Mytilus</taxon>
    </lineage>
</organism>
<dbReference type="AlphaFoldDB" id="A0A8S3S5Z8"/>
<feature type="transmembrane region" description="Helical" evidence="1">
    <location>
        <begin position="318"/>
        <end position="343"/>
    </location>
</feature>
<dbReference type="Proteomes" id="UP000683360">
    <property type="component" value="Unassembled WGS sequence"/>
</dbReference>
<keyword evidence="3" id="KW-1185">Reference proteome</keyword>
<proteinExistence type="predicted"/>
<reference evidence="2" key="1">
    <citation type="submission" date="2021-03" db="EMBL/GenBank/DDBJ databases">
        <authorList>
            <person name="Bekaert M."/>
        </authorList>
    </citation>
    <scope>NUCLEOTIDE SEQUENCE</scope>
</reference>
<sequence>MLIKSDRPTHDIPPLRDPDHNFNLAYEGTEKSEILNKYFCSISNINDANKDLPEFDDRCHDFLSQIIVKVVIYKNGVEKAFFNFDGMGSTSTNWFKLDKLLSSSYSDLKGADTGKIGFYFDLRGLEDTKNVNYRRFYVNGAWDTSGHCLDSGWLMVSDVLSTGDCQYETNHLSRKPFILFSPYATQIEFGKANMDEILADSLAIFVKFQTKVCRSLPVCSHPIQLYDAQFCYDPCQESTTMEYSSFRTDTTESATTFPTSQHVTSTVKTTIPELSTDTTTLRPTANASTYVFRINPKNTNKYKRSLNSAPDDRYSSKVIGTTGIIVIVFVTGFVTCLDCVNLYRKINVK</sequence>
<dbReference type="EMBL" id="CAJPWZ010001520">
    <property type="protein sequence ID" value="CAG2217268.1"/>
    <property type="molecule type" value="Genomic_DNA"/>
</dbReference>
<keyword evidence="1" id="KW-0812">Transmembrane</keyword>
<keyword evidence="1" id="KW-0472">Membrane</keyword>
<gene>
    <name evidence="2" type="ORF">MEDL_30957</name>
</gene>
<evidence type="ECO:0000256" key="1">
    <source>
        <dbReference type="SAM" id="Phobius"/>
    </source>
</evidence>
<evidence type="ECO:0000313" key="3">
    <source>
        <dbReference type="Proteomes" id="UP000683360"/>
    </source>
</evidence>
<dbReference type="OrthoDB" id="6149273at2759"/>